<proteinExistence type="predicted"/>
<evidence type="ECO:0000313" key="2">
    <source>
        <dbReference type="Proteomes" id="UP000765509"/>
    </source>
</evidence>
<comment type="caution">
    <text evidence="1">The sequence shown here is derived from an EMBL/GenBank/DDBJ whole genome shotgun (WGS) entry which is preliminary data.</text>
</comment>
<sequence>MHQDNINCQTCQISMSLEAKTHINTICNIWGLTPHGSRKQFAMLILMHEMTSALLADNLPPLPYVLSPMNWLPHHLPIISTHCQCLHLCKDMLWAPASTSLPSPILMLLHPCLIISATYQFWAPALPSNALQTSSLH</sequence>
<protein>
    <submittedName>
        <fullName evidence="1">Uncharacterized protein</fullName>
    </submittedName>
</protein>
<reference evidence="1" key="1">
    <citation type="submission" date="2021-03" db="EMBL/GenBank/DDBJ databases">
        <title>Draft genome sequence of rust myrtle Austropuccinia psidii MF-1, a brazilian biotype.</title>
        <authorList>
            <person name="Quecine M.C."/>
            <person name="Pachon D.M.R."/>
            <person name="Bonatelli M.L."/>
            <person name="Correr F.H."/>
            <person name="Franceschini L.M."/>
            <person name="Leite T.F."/>
            <person name="Margarido G.R.A."/>
            <person name="Almeida C.A."/>
            <person name="Ferrarezi J.A."/>
            <person name="Labate C.A."/>
        </authorList>
    </citation>
    <scope>NUCLEOTIDE SEQUENCE</scope>
    <source>
        <strain evidence="1">MF-1</strain>
    </source>
</reference>
<accession>A0A9Q3BE86</accession>
<dbReference type="EMBL" id="AVOT02000600">
    <property type="protein sequence ID" value="MBW0463639.1"/>
    <property type="molecule type" value="Genomic_DNA"/>
</dbReference>
<evidence type="ECO:0000313" key="1">
    <source>
        <dbReference type="EMBL" id="MBW0463639.1"/>
    </source>
</evidence>
<name>A0A9Q3BE86_9BASI</name>
<gene>
    <name evidence="1" type="ORF">O181_003354</name>
</gene>
<keyword evidence="2" id="KW-1185">Reference proteome</keyword>
<organism evidence="1 2">
    <name type="scientific">Austropuccinia psidii MF-1</name>
    <dbReference type="NCBI Taxonomy" id="1389203"/>
    <lineage>
        <taxon>Eukaryota</taxon>
        <taxon>Fungi</taxon>
        <taxon>Dikarya</taxon>
        <taxon>Basidiomycota</taxon>
        <taxon>Pucciniomycotina</taxon>
        <taxon>Pucciniomycetes</taxon>
        <taxon>Pucciniales</taxon>
        <taxon>Sphaerophragmiaceae</taxon>
        <taxon>Austropuccinia</taxon>
    </lineage>
</organism>
<dbReference type="Proteomes" id="UP000765509">
    <property type="component" value="Unassembled WGS sequence"/>
</dbReference>
<dbReference type="AlphaFoldDB" id="A0A9Q3BE86"/>